<gene>
    <name evidence="5" type="ORF">SAMN02927921_02080</name>
</gene>
<protein>
    <recommendedName>
        <fullName evidence="7">Zinc-dependent metalloprotease</fullName>
    </recommendedName>
</protein>
<accession>A0A1K1PWJ2</accession>
<feature type="domain" description="DUF5117" evidence="3">
    <location>
        <begin position="106"/>
        <end position="293"/>
    </location>
</feature>
<proteinExistence type="predicted"/>
<evidence type="ECO:0000256" key="1">
    <source>
        <dbReference type="SAM" id="MobiDB-lite"/>
    </source>
</evidence>
<dbReference type="PANTHER" id="PTHR38478:SF1">
    <property type="entry name" value="ZINC DEPENDENT METALLOPROTEASE DOMAIN LIPOPROTEIN"/>
    <property type="match status" value="1"/>
</dbReference>
<evidence type="ECO:0000259" key="2">
    <source>
        <dbReference type="Pfam" id="PF16313"/>
    </source>
</evidence>
<evidence type="ECO:0000259" key="3">
    <source>
        <dbReference type="Pfam" id="PF17148"/>
    </source>
</evidence>
<evidence type="ECO:0000313" key="6">
    <source>
        <dbReference type="Proteomes" id="UP000182248"/>
    </source>
</evidence>
<dbReference type="Pfam" id="PF17148">
    <property type="entry name" value="DUF5117"/>
    <property type="match status" value="1"/>
</dbReference>
<dbReference type="Proteomes" id="UP000182248">
    <property type="component" value="Unassembled WGS sequence"/>
</dbReference>
<dbReference type="InterPro" id="IPR033428">
    <property type="entry name" value="DUF5118"/>
</dbReference>
<dbReference type="EMBL" id="FPJE01000010">
    <property type="protein sequence ID" value="SFW51828.1"/>
    <property type="molecule type" value="Genomic_DNA"/>
</dbReference>
<dbReference type="PANTHER" id="PTHR38478">
    <property type="entry name" value="PEPTIDASE M1A AND M12B"/>
    <property type="match status" value="1"/>
</dbReference>
<dbReference type="STRING" id="1150368.SAMN02927921_02080"/>
<evidence type="ECO:0000259" key="4">
    <source>
        <dbReference type="Pfam" id="PF17162"/>
    </source>
</evidence>
<feature type="domain" description="DUF5118" evidence="4">
    <location>
        <begin position="43"/>
        <end position="92"/>
    </location>
</feature>
<reference evidence="5 6" key="1">
    <citation type="submission" date="2016-11" db="EMBL/GenBank/DDBJ databases">
        <authorList>
            <person name="Jaros S."/>
            <person name="Januszkiewicz K."/>
            <person name="Wedrychowicz H."/>
        </authorList>
    </citation>
    <scope>NUCLEOTIDE SEQUENCE [LARGE SCALE GENOMIC DNA]</scope>
    <source>
        <strain evidence="5 6">CGMCC 1.12145</strain>
    </source>
</reference>
<dbReference type="SUPFAM" id="SSF55486">
    <property type="entry name" value="Metalloproteases ('zincins'), catalytic domain"/>
    <property type="match status" value="1"/>
</dbReference>
<dbReference type="InterPro" id="IPR034032">
    <property type="entry name" value="Zn_MMP-like_bac"/>
</dbReference>
<dbReference type="InterPro" id="IPR032534">
    <property type="entry name" value="EcxA_zinc-bd"/>
</dbReference>
<feature type="region of interest" description="Disordered" evidence="1">
    <location>
        <begin position="14"/>
        <end position="36"/>
    </location>
</feature>
<feature type="compositionally biased region" description="Basic and acidic residues" evidence="1">
    <location>
        <begin position="18"/>
        <end position="36"/>
    </location>
</feature>
<organism evidence="5 6">
    <name type="scientific">Sinomicrobium oceani</name>
    <dbReference type="NCBI Taxonomy" id="1150368"/>
    <lineage>
        <taxon>Bacteria</taxon>
        <taxon>Pseudomonadati</taxon>
        <taxon>Bacteroidota</taxon>
        <taxon>Flavobacteriia</taxon>
        <taxon>Flavobacteriales</taxon>
        <taxon>Flavobacteriaceae</taxon>
        <taxon>Sinomicrobium</taxon>
    </lineage>
</organism>
<dbReference type="InterPro" id="IPR033413">
    <property type="entry name" value="DUF5117"/>
</dbReference>
<keyword evidence="6" id="KW-1185">Reference proteome</keyword>
<dbReference type="AlphaFoldDB" id="A0A1K1PWJ2"/>
<dbReference type="Pfam" id="PF17162">
    <property type="entry name" value="DUF5118"/>
    <property type="match status" value="1"/>
</dbReference>
<feature type="domain" description="EcxA zinc-binding" evidence="2">
    <location>
        <begin position="428"/>
        <end position="737"/>
    </location>
</feature>
<evidence type="ECO:0008006" key="7">
    <source>
        <dbReference type="Google" id="ProtNLM"/>
    </source>
</evidence>
<dbReference type="CDD" id="cd04276">
    <property type="entry name" value="ZnMc_MMP_like_2"/>
    <property type="match status" value="1"/>
</dbReference>
<evidence type="ECO:0000313" key="5">
    <source>
        <dbReference type="EMBL" id="SFW51828.1"/>
    </source>
</evidence>
<dbReference type="Pfam" id="PF16313">
    <property type="entry name" value="DUF4953"/>
    <property type="match status" value="1"/>
</dbReference>
<sequence>MLALLLCIHTGSYAQKKGNKDKEKEEKTEKKDSVDNKEKNKLKKYEDVIKKEMQSQKGFITTFYDKKEDKYFFEIPKTIYGKDILVVNRISKASADMRNGSFGLVGDEIGQAVYRFEEGPRNKLFLRRISFTEYQPDTTAAMYKGIQMNNVQAIAKAFDVSAINKDSTAVVVDVTEFLNSDSDVLYFANQKLKERAGMGGQQNDRSYVKFVHAYDTNLEVRAVKTYDKGLNPTWNNYTIELNSSFVLLPEEPMRPRLADRRVGYFAVGHRDFDVNPQGVEPRFYVKRWRLEPKPGEEQKYLDGELVEPQKPIVFYIDPATPKKWVPYLIKGVNDWQKAFEKVGFKNAIYAREAPSKEEDSTWSLDNAKYSAIIYRPSEIANAMGPSTSDPRSGEIIESHIFWYHNVMKTLRYWYMVQAGAIDERARKPVFDDELMGDLIRFVSSHEVGHALGLMHNFGASHATPVEKLRDKEWLTKHGHTASIMDYARFNYVAQPEDGIGKEGIYPRINDYDEWALSWGYRWLPQYKDEYEEEKALIQVVTDSVANNRRLWFGSEVEYQDPRSQNEDLGDDAMLAGEYGIKNLKRIVPELLKWNTQPHKSFEETQEAYGALLGQFGMYMGHALKNIGGVYHEVRIGATVGPQYEPVPYDKQKRAMAFISKELFKTPEWLNETTVYDKILYSFGIEIGKVQRNIIDGIIRRSRMSTLLNSEYESDIKAYTLTEMLDDMDKAILTELYEKENIDFYRRNLQKIYVNRLLQQTTMEDKPGLITGPYE</sequence>
<name>A0A1K1PWJ2_9FLAO</name>